<dbReference type="FunFam" id="1.10.287.130:FF:000001">
    <property type="entry name" value="Two-component sensor histidine kinase"/>
    <property type="match status" value="1"/>
</dbReference>
<evidence type="ECO:0000256" key="5">
    <source>
        <dbReference type="ARBA" id="ARBA00022519"/>
    </source>
</evidence>
<keyword evidence="10 15" id="KW-0418">Kinase</keyword>
<dbReference type="SUPFAM" id="SSF55874">
    <property type="entry name" value="ATPase domain of HSP90 chaperone/DNA topoisomerase II/histidine kinase"/>
    <property type="match status" value="1"/>
</dbReference>
<dbReference type="Gene3D" id="1.10.287.130">
    <property type="match status" value="1"/>
</dbReference>
<dbReference type="NCBIfam" id="TIGR01386">
    <property type="entry name" value="cztS_silS_copS"/>
    <property type="match status" value="1"/>
</dbReference>
<dbReference type="CDD" id="cd06225">
    <property type="entry name" value="HAMP"/>
    <property type="match status" value="1"/>
</dbReference>
<dbReference type="GO" id="GO:0000155">
    <property type="term" value="F:phosphorelay sensor kinase activity"/>
    <property type="evidence" value="ECO:0007669"/>
    <property type="project" value="InterPro"/>
</dbReference>
<dbReference type="EC" id="2.7.13.3" evidence="15"/>
<proteinExistence type="predicted"/>
<keyword evidence="6" id="KW-0597">Phosphoprotein</keyword>
<keyword evidence="9 15" id="KW-0547">Nucleotide-binding</keyword>
<evidence type="ECO:0000256" key="12">
    <source>
        <dbReference type="ARBA" id="ARBA00022989"/>
    </source>
</evidence>
<evidence type="ECO:0000256" key="6">
    <source>
        <dbReference type="ARBA" id="ARBA00022553"/>
    </source>
</evidence>
<feature type="transmembrane region" description="Helical" evidence="15">
    <location>
        <begin position="12"/>
        <end position="33"/>
    </location>
</feature>
<dbReference type="SUPFAM" id="SSF158472">
    <property type="entry name" value="HAMP domain-like"/>
    <property type="match status" value="1"/>
</dbReference>
<evidence type="ECO:0000256" key="1">
    <source>
        <dbReference type="ARBA" id="ARBA00000085"/>
    </source>
</evidence>
<dbReference type="AlphaFoldDB" id="A0A023WWR0"/>
<dbReference type="SUPFAM" id="SSF47384">
    <property type="entry name" value="Homodimeric domain of signal transducing histidine kinase"/>
    <property type="match status" value="1"/>
</dbReference>
<dbReference type="SMART" id="SM00304">
    <property type="entry name" value="HAMP"/>
    <property type="match status" value="1"/>
</dbReference>
<evidence type="ECO:0000256" key="10">
    <source>
        <dbReference type="ARBA" id="ARBA00022777"/>
    </source>
</evidence>
<sequence length="457" mass="50299">MKPLSLASRLALQITLTGAALVALLIALSYWVLVRQLELRAQEEVTAKLSQIDHGLLEDTKARMGRSWQHALSDTVLGHDNLSITVIGDTAKSPIFSIGRFANAPQQLDLVSRDGDYLGWTTKDGVQMLTGRKQIQVPGLASMTLLLSQDRSADQRLVAAFLRSALVTVPMLLILIGLAGWLIAQNGLRPLRKFRALATKVSTQDLSPRIRTDRLPQELQALAHSLNVMLHRLDDGVQQLSQFSDDVAHELKTPLNNLIGKAQVTLVRERSKEHYREVIESSVEELERMDRIVSDMLFLAQASHASPALKLEQLSLGSEARRVCEYFEVLAEEAGVATTVTGDAMILGNRLMVQRAISNLLSNALRHSNTGSTVELKILEEDVDIVSLAVTNHGATIESDHLPHLFDRFYRVNGIQPHGAGLGLAIVRSVMNLHKGHVAVASKDGRTTFELTFPRQA</sequence>
<name>A0A023WWR0_STUST</name>
<dbReference type="InterPro" id="IPR050428">
    <property type="entry name" value="TCS_sensor_his_kinase"/>
</dbReference>
<dbReference type="InterPro" id="IPR003594">
    <property type="entry name" value="HATPase_dom"/>
</dbReference>
<evidence type="ECO:0000256" key="15">
    <source>
        <dbReference type="RuleBase" id="RU364088"/>
    </source>
</evidence>
<keyword evidence="14 15" id="KW-0472">Membrane</keyword>
<dbReference type="InterPro" id="IPR004358">
    <property type="entry name" value="Sig_transdc_His_kin-like_C"/>
</dbReference>
<comment type="function">
    <text evidence="15">Member of a two-component regulatory system.</text>
</comment>
<gene>
    <name evidence="18" type="ORF">UIB01_17455</name>
</gene>
<dbReference type="GO" id="GO:0005886">
    <property type="term" value="C:plasma membrane"/>
    <property type="evidence" value="ECO:0007669"/>
    <property type="project" value="UniProtKB-SubCell"/>
</dbReference>
<protein>
    <recommendedName>
        <fullName evidence="15">Sensor protein</fullName>
        <ecNumber evidence="15">2.7.13.3</ecNumber>
    </recommendedName>
</protein>
<evidence type="ECO:0000256" key="7">
    <source>
        <dbReference type="ARBA" id="ARBA00022679"/>
    </source>
</evidence>
<dbReference type="PANTHER" id="PTHR45436:SF15">
    <property type="entry name" value="SENSOR HISTIDINE KINASE CUSS"/>
    <property type="match status" value="1"/>
</dbReference>
<reference evidence="18 19" key="1">
    <citation type="submission" date="2014-03" db="EMBL/GenBank/DDBJ databases">
        <title>Complete genome sequence of Pseudomonas stutzeri 19SMN4.</title>
        <authorList>
            <person name="Brunet-Galmes I."/>
            <person name="Nogales B."/>
            <person name="Busquets A."/>
            <person name="Pena A."/>
            <person name="Gomila M."/>
            <person name="Garcia-Valdes E."/>
            <person name="Lalucat J."/>
            <person name="Bennasar A."/>
            <person name="Bosch R."/>
        </authorList>
    </citation>
    <scope>NUCLEOTIDE SEQUENCE [LARGE SCALE GENOMIC DNA]</scope>
    <source>
        <strain evidence="18 19">19SMN4</strain>
    </source>
</reference>
<feature type="domain" description="HAMP" evidence="17">
    <location>
        <begin position="185"/>
        <end position="238"/>
    </location>
</feature>
<feature type="transmembrane region" description="Helical" evidence="15">
    <location>
        <begin position="160"/>
        <end position="184"/>
    </location>
</feature>
<dbReference type="PROSITE" id="PS50885">
    <property type="entry name" value="HAMP"/>
    <property type="match status" value="1"/>
</dbReference>
<dbReference type="Gene3D" id="3.30.565.10">
    <property type="entry name" value="Histidine kinase-like ATPase, C-terminal domain"/>
    <property type="match status" value="1"/>
</dbReference>
<dbReference type="PANTHER" id="PTHR45436">
    <property type="entry name" value="SENSOR HISTIDINE KINASE YKOH"/>
    <property type="match status" value="1"/>
</dbReference>
<comment type="subcellular location">
    <subcellularLocation>
        <location evidence="3 15">Cell inner membrane</location>
    </subcellularLocation>
    <subcellularLocation>
        <location evidence="2">Membrane</location>
        <topology evidence="2">Multi-pass membrane protein</topology>
    </subcellularLocation>
</comment>
<dbReference type="PROSITE" id="PS50109">
    <property type="entry name" value="HIS_KIN"/>
    <property type="match status" value="1"/>
</dbReference>
<evidence type="ECO:0000256" key="3">
    <source>
        <dbReference type="ARBA" id="ARBA00004533"/>
    </source>
</evidence>
<evidence type="ECO:0000256" key="4">
    <source>
        <dbReference type="ARBA" id="ARBA00022475"/>
    </source>
</evidence>
<dbReference type="RefSeq" id="WP_017246078.1">
    <property type="nucleotide sequence ID" value="NZ_CP076348.1"/>
</dbReference>
<evidence type="ECO:0000256" key="13">
    <source>
        <dbReference type="ARBA" id="ARBA00023012"/>
    </source>
</evidence>
<dbReference type="Pfam" id="PF00512">
    <property type="entry name" value="HisKA"/>
    <property type="match status" value="1"/>
</dbReference>
<dbReference type="InterPro" id="IPR003661">
    <property type="entry name" value="HisK_dim/P_dom"/>
</dbReference>
<dbReference type="EMBL" id="CP007509">
    <property type="protein sequence ID" value="AHY44160.1"/>
    <property type="molecule type" value="Genomic_DNA"/>
</dbReference>
<accession>A0A023WWR0</accession>
<keyword evidence="8 15" id="KW-0812">Transmembrane</keyword>
<evidence type="ECO:0000259" key="17">
    <source>
        <dbReference type="PROSITE" id="PS50885"/>
    </source>
</evidence>
<dbReference type="Pfam" id="PF02518">
    <property type="entry name" value="HATPase_c"/>
    <property type="match status" value="1"/>
</dbReference>
<evidence type="ECO:0000256" key="2">
    <source>
        <dbReference type="ARBA" id="ARBA00004141"/>
    </source>
</evidence>
<dbReference type="SMART" id="SM00387">
    <property type="entry name" value="HATPase_c"/>
    <property type="match status" value="1"/>
</dbReference>
<evidence type="ECO:0000256" key="14">
    <source>
        <dbReference type="ARBA" id="ARBA00023136"/>
    </source>
</evidence>
<keyword evidence="13 15" id="KW-0902">Two-component regulatory system</keyword>
<keyword evidence="11 15" id="KW-0067">ATP-binding</keyword>
<dbReference type="InterPro" id="IPR036890">
    <property type="entry name" value="HATPase_C_sf"/>
</dbReference>
<keyword evidence="7 15" id="KW-0808">Transferase</keyword>
<dbReference type="KEGG" id="pstu:UIB01_17455"/>
<evidence type="ECO:0000256" key="11">
    <source>
        <dbReference type="ARBA" id="ARBA00022840"/>
    </source>
</evidence>
<dbReference type="GO" id="GO:0005524">
    <property type="term" value="F:ATP binding"/>
    <property type="evidence" value="ECO:0007669"/>
    <property type="project" value="UniProtKB-KW"/>
</dbReference>
<dbReference type="Gene3D" id="6.10.340.10">
    <property type="match status" value="1"/>
</dbReference>
<dbReference type="InterPro" id="IPR036097">
    <property type="entry name" value="HisK_dim/P_sf"/>
</dbReference>
<dbReference type="PRINTS" id="PR00344">
    <property type="entry name" value="BCTRLSENSOR"/>
</dbReference>
<evidence type="ECO:0000313" key="18">
    <source>
        <dbReference type="EMBL" id="AHY44160.1"/>
    </source>
</evidence>
<dbReference type="InterPro" id="IPR006290">
    <property type="entry name" value="CztS_silS_copS"/>
</dbReference>
<organism evidence="18 19">
    <name type="scientific">Stutzerimonas stutzeri</name>
    <name type="common">Pseudomonas stutzeri</name>
    <dbReference type="NCBI Taxonomy" id="316"/>
    <lineage>
        <taxon>Bacteria</taxon>
        <taxon>Pseudomonadati</taxon>
        <taxon>Pseudomonadota</taxon>
        <taxon>Gammaproteobacteria</taxon>
        <taxon>Pseudomonadales</taxon>
        <taxon>Pseudomonadaceae</taxon>
        <taxon>Stutzerimonas</taxon>
    </lineage>
</organism>
<evidence type="ECO:0000259" key="16">
    <source>
        <dbReference type="PROSITE" id="PS50109"/>
    </source>
</evidence>
<dbReference type="SMART" id="SM00388">
    <property type="entry name" value="HisKA"/>
    <property type="match status" value="1"/>
</dbReference>
<dbReference type="PATRIC" id="fig|316.97.peg.3487"/>
<dbReference type="Proteomes" id="UP000025238">
    <property type="component" value="Chromosome"/>
</dbReference>
<evidence type="ECO:0000256" key="9">
    <source>
        <dbReference type="ARBA" id="ARBA00022741"/>
    </source>
</evidence>
<evidence type="ECO:0000256" key="8">
    <source>
        <dbReference type="ARBA" id="ARBA00022692"/>
    </source>
</evidence>
<keyword evidence="4 15" id="KW-1003">Cell membrane</keyword>
<comment type="catalytic activity">
    <reaction evidence="1 15">
        <text>ATP + protein L-histidine = ADP + protein N-phospho-L-histidine.</text>
        <dbReference type="EC" id="2.7.13.3"/>
    </reaction>
</comment>
<dbReference type="CDD" id="cd00082">
    <property type="entry name" value="HisKA"/>
    <property type="match status" value="1"/>
</dbReference>
<feature type="domain" description="Histidine kinase" evidence="16">
    <location>
        <begin position="246"/>
        <end position="457"/>
    </location>
</feature>
<keyword evidence="12 15" id="KW-1133">Transmembrane helix</keyword>
<dbReference type="InterPro" id="IPR003660">
    <property type="entry name" value="HAMP_dom"/>
</dbReference>
<dbReference type="Pfam" id="PF00672">
    <property type="entry name" value="HAMP"/>
    <property type="match status" value="1"/>
</dbReference>
<keyword evidence="5 15" id="KW-0997">Cell inner membrane</keyword>
<dbReference type="InterPro" id="IPR005467">
    <property type="entry name" value="His_kinase_dom"/>
</dbReference>
<evidence type="ECO:0000313" key="19">
    <source>
        <dbReference type="Proteomes" id="UP000025238"/>
    </source>
</evidence>